<sequence length="256" mass="27870">MHGSVADLRLLVNSLPPSREHKLLVLPVFHALLDASRIPEVTRIDSIEEIPNILLAKEYFLGVTPQSEGVTLTGDVLDHVAPPTRQAHNRDLPRYGDDFWGDNTNRSPYRSAPFTDPPRRRRNFFDFLRFNVRPVGASHPLPLQSRRRNFSFFTGTTSVSTIDVAPARDEDRYGIAPPTDAEVAAAMAAALQQASGNTVDGQTSQGQAAAGVQESQVATQGPTSQIAQGQHPAADTGEPVFAIGCCGFVVHLARRR</sequence>
<proteinExistence type="predicted"/>
<dbReference type="InParanoid" id="A0A1B7MXR8"/>
<accession>A0A1B7MXR8</accession>
<evidence type="ECO:0000313" key="3">
    <source>
        <dbReference type="Proteomes" id="UP000092154"/>
    </source>
</evidence>
<organism evidence="2 3">
    <name type="scientific">Rhizopogon vinicolor AM-OR11-026</name>
    <dbReference type="NCBI Taxonomy" id="1314800"/>
    <lineage>
        <taxon>Eukaryota</taxon>
        <taxon>Fungi</taxon>
        <taxon>Dikarya</taxon>
        <taxon>Basidiomycota</taxon>
        <taxon>Agaricomycotina</taxon>
        <taxon>Agaricomycetes</taxon>
        <taxon>Agaricomycetidae</taxon>
        <taxon>Boletales</taxon>
        <taxon>Suillineae</taxon>
        <taxon>Rhizopogonaceae</taxon>
        <taxon>Rhizopogon</taxon>
    </lineage>
</organism>
<feature type="compositionally biased region" description="Polar residues" evidence="1">
    <location>
        <begin position="197"/>
        <end position="228"/>
    </location>
</feature>
<evidence type="ECO:0000256" key="1">
    <source>
        <dbReference type="SAM" id="MobiDB-lite"/>
    </source>
</evidence>
<gene>
    <name evidence="2" type="ORF">K503DRAFT_866892</name>
</gene>
<keyword evidence="3" id="KW-1185">Reference proteome</keyword>
<dbReference type="EMBL" id="KV448354">
    <property type="protein sequence ID" value="OAX37399.1"/>
    <property type="molecule type" value="Genomic_DNA"/>
</dbReference>
<protein>
    <submittedName>
        <fullName evidence="2">Uncharacterized protein</fullName>
    </submittedName>
</protein>
<name>A0A1B7MXR8_9AGAM</name>
<feature type="region of interest" description="Disordered" evidence="1">
    <location>
        <begin position="197"/>
        <end position="234"/>
    </location>
</feature>
<evidence type="ECO:0000313" key="2">
    <source>
        <dbReference type="EMBL" id="OAX37399.1"/>
    </source>
</evidence>
<reference evidence="2 3" key="1">
    <citation type="submission" date="2016-06" db="EMBL/GenBank/DDBJ databases">
        <title>Comparative genomics of the ectomycorrhizal sister species Rhizopogon vinicolor and Rhizopogon vesiculosus (Basidiomycota: Boletales) reveals a divergence of the mating type B locus.</title>
        <authorList>
            <consortium name="DOE Joint Genome Institute"/>
            <person name="Mujic A.B."/>
            <person name="Kuo A."/>
            <person name="Tritt A."/>
            <person name="Lipzen A."/>
            <person name="Chen C."/>
            <person name="Johnson J."/>
            <person name="Sharma A."/>
            <person name="Barry K."/>
            <person name="Grigoriev I.V."/>
            <person name="Spatafora J.W."/>
        </authorList>
    </citation>
    <scope>NUCLEOTIDE SEQUENCE [LARGE SCALE GENOMIC DNA]</scope>
    <source>
        <strain evidence="2 3">AM-OR11-026</strain>
    </source>
</reference>
<dbReference type="Proteomes" id="UP000092154">
    <property type="component" value="Unassembled WGS sequence"/>
</dbReference>
<dbReference type="AlphaFoldDB" id="A0A1B7MXR8"/>